<gene>
    <name evidence="2" type="ORF">AN477_03950</name>
</gene>
<dbReference type="PATRIC" id="fig|471514.4.peg.661"/>
<evidence type="ECO:0000313" key="2">
    <source>
        <dbReference type="EMBL" id="KPV45141.1"/>
    </source>
</evidence>
<sequence>MSDSPNHTNMAAVMAQLRMPEGCSLRRKETFDYVTPGYAYSVELFQNADDTWYAIAVPQDSERLVVYGSSVLPSAQHALQALVDKIRREGMDQLFGDPTPPAVEDESTEEAEDEEGLIADDEDK</sequence>
<organism evidence="2 3">
    <name type="scientific">Alicyclobacillus ferrooxydans</name>
    <dbReference type="NCBI Taxonomy" id="471514"/>
    <lineage>
        <taxon>Bacteria</taxon>
        <taxon>Bacillati</taxon>
        <taxon>Bacillota</taxon>
        <taxon>Bacilli</taxon>
        <taxon>Bacillales</taxon>
        <taxon>Alicyclobacillaceae</taxon>
        <taxon>Alicyclobacillus</taxon>
    </lineage>
</organism>
<feature type="region of interest" description="Disordered" evidence="1">
    <location>
        <begin position="90"/>
        <end position="124"/>
    </location>
</feature>
<dbReference type="AlphaFoldDB" id="A0A0N8PPS5"/>
<comment type="caution">
    <text evidence="2">The sequence shown here is derived from an EMBL/GenBank/DDBJ whole genome shotgun (WGS) entry which is preliminary data.</text>
</comment>
<protein>
    <submittedName>
        <fullName evidence="2">Uncharacterized protein</fullName>
    </submittedName>
</protein>
<name>A0A0N8PPS5_9BACL</name>
<dbReference type="Proteomes" id="UP000050482">
    <property type="component" value="Unassembled WGS sequence"/>
</dbReference>
<dbReference type="RefSeq" id="WP_054967878.1">
    <property type="nucleotide sequence ID" value="NZ_LJCO01000014.1"/>
</dbReference>
<dbReference type="OrthoDB" id="2376425at2"/>
<proteinExistence type="predicted"/>
<evidence type="ECO:0000256" key="1">
    <source>
        <dbReference type="SAM" id="MobiDB-lite"/>
    </source>
</evidence>
<evidence type="ECO:0000313" key="3">
    <source>
        <dbReference type="Proteomes" id="UP000050482"/>
    </source>
</evidence>
<keyword evidence="3" id="KW-1185">Reference proteome</keyword>
<feature type="compositionally biased region" description="Acidic residues" evidence="1">
    <location>
        <begin position="103"/>
        <end position="124"/>
    </location>
</feature>
<reference evidence="2 3" key="1">
    <citation type="submission" date="2015-09" db="EMBL/GenBank/DDBJ databases">
        <title>Draft genome sequence of Alicyclobacillus ferrooxydans DSM 22381.</title>
        <authorList>
            <person name="Hemp J."/>
        </authorList>
    </citation>
    <scope>NUCLEOTIDE SEQUENCE [LARGE SCALE GENOMIC DNA]</scope>
    <source>
        <strain evidence="2 3">TC-34</strain>
    </source>
</reference>
<accession>A0A0N8PPS5</accession>
<dbReference type="EMBL" id="LJCO01000014">
    <property type="protein sequence ID" value="KPV45141.1"/>
    <property type="molecule type" value="Genomic_DNA"/>
</dbReference>